<dbReference type="EMBL" id="ML977178">
    <property type="protein sequence ID" value="KAF1983076.1"/>
    <property type="molecule type" value="Genomic_DNA"/>
</dbReference>
<feature type="region of interest" description="Disordered" evidence="11">
    <location>
        <begin position="342"/>
        <end position="382"/>
    </location>
</feature>
<dbReference type="PANTHER" id="PTHR19957:SF83">
    <property type="entry name" value="SYNTAXIN-16"/>
    <property type="match status" value="1"/>
</dbReference>
<evidence type="ECO:0000259" key="13">
    <source>
        <dbReference type="PROSITE" id="PS50192"/>
    </source>
</evidence>
<dbReference type="InterPro" id="IPR006012">
    <property type="entry name" value="Syntaxin/epimorphin_CS"/>
</dbReference>
<organism evidence="14 15">
    <name type="scientific">Aulographum hederae CBS 113979</name>
    <dbReference type="NCBI Taxonomy" id="1176131"/>
    <lineage>
        <taxon>Eukaryota</taxon>
        <taxon>Fungi</taxon>
        <taxon>Dikarya</taxon>
        <taxon>Ascomycota</taxon>
        <taxon>Pezizomycotina</taxon>
        <taxon>Dothideomycetes</taxon>
        <taxon>Pleosporomycetidae</taxon>
        <taxon>Aulographales</taxon>
        <taxon>Aulographaceae</taxon>
    </lineage>
</organism>
<keyword evidence="5" id="KW-0653">Protein transport</keyword>
<feature type="domain" description="T-SNARE coiled-coil homology" evidence="13">
    <location>
        <begin position="244"/>
        <end position="306"/>
    </location>
</feature>
<keyword evidence="9 12" id="KW-0472">Membrane</keyword>
<protein>
    <submittedName>
        <fullName evidence="14">t-SNARE</fullName>
    </submittedName>
</protein>
<dbReference type="GO" id="GO:0006906">
    <property type="term" value="P:vesicle fusion"/>
    <property type="evidence" value="ECO:0007669"/>
    <property type="project" value="TreeGrafter"/>
</dbReference>
<feature type="transmembrane region" description="Helical" evidence="12">
    <location>
        <begin position="318"/>
        <end position="338"/>
    </location>
</feature>
<evidence type="ECO:0000256" key="11">
    <source>
        <dbReference type="SAM" id="MobiDB-lite"/>
    </source>
</evidence>
<dbReference type="CDD" id="cd15845">
    <property type="entry name" value="SNARE_syntaxin16"/>
    <property type="match status" value="1"/>
</dbReference>
<feature type="region of interest" description="Disordered" evidence="11">
    <location>
        <begin position="196"/>
        <end position="221"/>
    </location>
</feature>
<evidence type="ECO:0000313" key="14">
    <source>
        <dbReference type="EMBL" id="KAF1983076.1"/>
    </source>
</evidence>
<keyword evidence="15" id="KW-1185">Reference proteome</keyword>
<evidence type="ECO:0000256" key="5">
    <source>
        <dbReference type="ARBA" id="ARBA00022927"/>
    </source>
</evidence>
<dbReference type="FunFam" id="1.20.58.70:FF:000021">
    <property type="entry name" value="SNARE complex subunit (Tlg2)"/>
    <property type="match status" value="1"/>
</dbReference>
<keyword evidence="8 10" id="KW-0175">Coiled coil</keyword>
<dbReference type="Pfam" id="PF05739">
    <property type="entry name" value="SNARE"/>
    <property type="match status" value="1"/>
</dbReference>
<evidence type="ECO:0000256" key="4">
    <source>
        <dbReference type="ARBA" id="ARBA00022692"/>
    </source>
</evidence>
<sequence>MWRDRTNLFISYRQSYSHHPAKKTKYSGHASNGFGDNSTLSEETRGLMSAGAFEDDGDAVIEMDLLPPRWLDIQDVVTEHLEEVTRQTKQLDQLHQKHVLPGFDDEDVKKKEEREIEQLTQEITRQFQSCQKAIKRIESMVRESKDQGGISRGEETMAQNLKISLATRVGEVSALFRKKQATYLKKLRQINGFASPLDRSSTPLAGNPYSDPSLMESESDRQISQSTLAQTASHRLAHKPGINDAAIAQREREIEDIAQGIISLANIFQELQTMVIDQGSMLDRIDYNVERMTVEVKEADKELTVATGYQKKGIKRKIILFLLLLVVGMIILLSLKLGTRGGEGSSTPIIPPPATPQSPPEGNAPAGGPPRERRREDTSLLLSVPVRKRKEWRRRRRRDGDEDHHFEHLHVW</sequence>
<dbReference type="GO" id="GO:0000149">
    <property type="term" value="F:SNARE binding"/>
    <property type="evidence" value="ECO:0007669"/>
    <property type="project" value="TreeGrafter"/>
</dbReference>
<evidence type="ECO:0000256" key="6">
    <source>
        <dbReference type="ARBA" id="ARBA00022989"/>
    </source>
</evidence>
<dbReference type="GO" id="GO:0000139">
    <property type="term" value="C:Golgi membrane"/>
    <property type="evidence" value="ECO:0007669"/>
    <property type="project" value="UniProtKB-SubCell"/>
</dbReference>
<reference evidence="14" key="1">
    <citation type="journal article" date="2020" name="Stud. Mycol.">
        <title>101 Dothideomycetes genomes: a test case for predicting lifestyles and emergence of pathogens.</title>
        <authorList>
            <person name="Haridas S."/>
            <person name="Albert R."/>
            <person name="Binder M."/>
            <person name="Bloem J."/>
            <person name="Labutti K."/>
            <person name="Salamov A."/>
            <person name="Andreopoulos B."/>
            <person name="Baker S."/>
            <person name="Barry K."/>
            <person name="Bills G."/>
            <person name="Bluhm B."/>
            <person name="Cannon C."/>
            <person name="Castanera R."/>
            <person name="Culley D."/>
            <person name="Daum C."/>
            <person name="Ezra D."/>
            <person name="Gonzalez J."/>
            <person name="Henrissat B."/>
            <person name="Kuo A."/>
            <person name="Liang C."/>
            <person name="Lipzen A."/>
            <person name="Lutzoni F."/>
            <person name="Magnuson J."/>
            <person name="Mondo S."/>
            <person name="Nolan M."/>
            <person name="Ohm R."/>
            <person name="Pangilinan J."/>
            <person name="Park H.-J."/>
            <person name="Ramirez L."/>
            <person name="Alfaro M."/>
            <person name="Sun H."/>
            <person name="Tritt A."/>
            <person name="Yoshinaga Y."/>
            <person name="Zwiers L.-H."/>
            <person name="Turgeon B."/>
            <person name="Goodwin S."/>
            <person name="Spatafora J."/>
            <person name="Crous P."/>
            <person name="Grigoriev I."/>
        </authorList>
    </citation>
    <scope>NUCLEOTIDE SEQUENCE</scope>
    <source>
        <strain evidence="14">CBS 113979</strain>
    </source>
</reference>
<dbReference type="PROSITE" id="PS00914">
    <property type="entry name" value="SYNTAXIN"/>
    <property type="match status" value="1"/>
</dbReference>
<proteinExistence type="inferred from homology"/>
<dbReference type="AlphaFoldDB" id="A0A6G1GQ28"/>
<feature type="coiled-coil region" evidence="10">
    <location>
        <begin position="77"/>
        <end position="129"/>
    </location>
</feature>
<evidence type="ECO:0000256" key="1">
    <source>
        <dbReference type="ARBA" id="ARBA00004409"/>
    </source>
</evidence>
<keyword evidence="6 12" id="KW-1133">Transmembrane helix</keyword>
<keyword evidence="7" id="KW-0333">Golgi apparatus</keyword>
<gene>
    <name evidence="14" type="ORF">K402DRAFT_339048</name>
</gene>
<accession>A0A6G1GQ28</accession>
<comment type="subcellular location">
    <subcellularLocation>
        <location evidence="1">Golgi apparatus membrane</location>
        <topology evidence="1">Single-pass type IV membrane protein</topology>
    </subcellularLocation>
</comment>
<dbReference type="InterPro" id="IPR000727">
    <property type="entry name" value="T_SNARE_dom"/>
</dbReference>
<feature type="compositionally biased region" description="Pro residues" evidence="11">
    <location>
        <begin position="349"/>
        <end position="359"/>
    </location>
</feature>
<evidence type="ECO:0000256" key="12">
    <source>
        <dbReference type="SAM" id="Phobius"/>
    </source>
</evidence>
<dbReference type="PANTHER" id="PTHR19957">
    <property type="entry name" value="SYNTAXIN"/>
    <property type="match status" value="1"/>
</dbReference>
<keyword evidence="4 12" id="KW-0812">Transmembrane</keyword>
<dbReference type="GO" id="GO:0005484">
    <property type="term" value="F:SNAP receptor activity"/>
    <property type="evidence" value="ECO:0007669"/>
    <property type="project" value="InterPro"/>
</dbReference>
<evidence type="ECO:0000256" key="3">
    <source>
        <dbReference type="ARBA" id="ARBA00022448"/>
    </source>
</evidence>
<evidence type="ECO:0000256" key="2">
    <source>
        <dbReference type="ARBA" id="ARBA00009063"/>
    </source>
</evidence>
<dbReference type="SUPFAM" id="SSF47661">
    <property type="entry name" value="t-snare proteins"/>
    <property type="match status" value="1"/>
</dbReference>
<dbReference type="InterPro" id="IPR010989">
    <property type="entry name" value="SNARE"/>
</dbReference>
<dbReference type="GO" id="GO:0031201">
    <property type="term" value="C:SNARE complex"/>
    <property type="evidence" value="ECO:0007669"/>
    <property type="project" value="TreeGrafter"/>
</dbReference>
<dbReference type="GO" id="GO:0006886">
    <property type="term" value="P:intracellular protein transport"/>
    <property type="evidence" value="ECO:0007669"/>
    <property type="project" value="InterPro"/>
</dbReference>
<dbReference type="Gene3D" id="1.20.58.70">
    <property type="match status" value="1"/>
</dbReference>
<evidence type="ECO:0000313" key="15">
    <source>
        <dbReference type="Proteomes" id="UP000800041"/>
    </source>
</evidence>
<dbReference type="PROSITE" id="PS50192">
    <property type="entry name" value="T_SNARE"/>
    <property type="match status" value="1"/>
</dbReference>
<comment type="similarity">
    <text evidence="2">Belongs to the syntaxin family.</text>
</comment>
<keyword evidence="3" id="KW-0813">Transport</keyword>
<evidence type="ECO:0000256" key="10">
    <source>
        <dbReference type="SAM" id="Coils"/>
    </source>
</evidence>
<evidence type="ECO:0000256" key="9">
    <source>
        <dbReference type="ARBA" id="ARBA00023136"/>
    </source>
</evidence>
<dbReference type="GO" id="GO:0048278">
    <property type="term" value="P:vesicle docking"/>
    <property type="evidence" value="ECO:0007669"/>
    <property type="project" value="TreeGrafter"/>
</dbReference>
<name>A0A6G1GQ28_9PEZI</name>
<evidence type="ECO:0000256" key="7">
    <source>
        <dbReference type="ARBA" id="ARBA00023034"/>
    </source>
</evidence>
<dbReference type="Proteomes" id="UP000800041">
    <property type="component" value="Unassembled WGS sequence"/>
</dbReference>
<dbReference type="OrthoDB" id="10251371at2759"/>
<dbReference type="SMART" id="SM00397">
    <property type="entry name" value="t_SNARE"/>
    <property type="match status" value="1"/>
</dbReference>
<dbReference type="InterPro" id="IPR045242">
    <property type="entry name" value="Syntaxin"/>
</dbReference>
<evidence type="ECO:0000256" key="8">
    <source>
        <dbReference type="ARBA" id="ARBA00023054"/>
    </source>
</evidence>